<evidence type="ECO:0000256" key="14">
    <source>
        <dbReference type="SAM" id="Phobius"/>
    </source>
</evidence>
<comment type="caution">
    <text evidence="15">The sequence shown here is derived from an EMBL/GenBank/DDBJ whole genome shotgun (WGS) entry which is preliminary data.</text>
</comment>
<dbReference type="GO" id="GO:0043190">
    <property type="term" value="C:ATP-binding cassette (ABC) transporter complex"/>
    <property type="evidence" value="ECO:0007669"/>
    <property type="project" value="InterPro"/>
</dbReference>
<dbReference type="GO" id="GO:0055085">
    <property type="term" value="P:transmembrane transport"/>
    <property type="evidence" value="ECO:0007669"/>
    <property type="project" value="InterPro"/>
</dbReference>
<dbReference type="SUPFAM" id="SSF81345">
    <property type="entry name" value="ABC transporter involved in vitamin B12 uptake, BtuC"/>
    <property type="match status" value="1"/>
</dbReference>
<evidence type="ECO:0000256" key="6">
    <source>
        <dbReference type="ARBA" id="ARBA00022692"/>
    </source>
</evidence>
<dbReference type="GO" id="GO:0010043">
    <property type="term" value="P:response to zinc ion"/>
    <property type="evidence" value="ECO:0007669"/>
    <property type="project" value="TreeGrafter"/>
</dbReference>
<accession>A0A2M7THR3</accession>
<comment type="function">
    <text evidence="1">Involved in the high-affinity zinc uptake transport system.</text>
</comment>
<keyword evidence="9 14" id="KW-1133">Transmembrane helix</keyword>
<evidence type="ECO:0000256" key="1">
    <source>
        <dbReference type="ARBA" id="ARBA00002313"/>
    </source>
</evidence>
<keyword evidence="6 13" id="KW-0812">Transmembrane</keyword>
<proteinExistence type="inferred from homology"/>
<evidence type="ECO:0000256" key="2">
    <source>
        <dbReference type="ARBA" id="ARBA00004651"/>
    </source>
</evidence>
<feature type="transmembrane region" description="Helical" evidence="14">
    <location>
        <begin position="119"/>
        <end position="135"/>
    </location>
</feature>
<dbReference type="InterPro" id="IPR037294">
    <property type="entry name" value="ABC_BtuC-like"/>
</dbReference>
<evidence type="ECO:0000256" key="4">
    <source>
        <dbReference type="ARBA" id="ARBA00022448"/>
    </source>
</evidence>
<sequence>MNNLLFLILVGIAVAAAAGYLGSFMVVKRMSLVGDALTHVALPGMAVALTFGFSPILGAFAALALAIFGVWYLQEHSEIYPEALIGVVFTASLALGVLITPEAELLEALFGDIEKITPIEGLLAIIISFLIILITRKISKKMILGVISEELAKSAGIAISKLNLVYLLLVGVVVALGVKFVGTLLMGALVIVPAVAAKNISRSFKNYSLFSALIGILSAVIGVSLAYLFQFPAGPVIVLTSAAIFVLTFFLRKGESVC</sequence>
<dbReference type="PANTHER" id="PTHR30477">
    <property type="entry name" value="ABC-TRANSPORTER METAL-BINDING PROTEIN"/>
    <property type="match status" value="1"/>
</dbReference>
<feature type="transmembrane region" description="Helical" evidence="14">
    <location>
        <begin position="79"/>
        <end position="99"/>
    </location>
</feature>
<evidence type="ECO:0000256" key="11">
    <source>
        <dbReference type="ARBA" id="ARBA00023136"/>
    </source>
</evidence>
<keyword evidence="8" id="KW-0864">Zinc transport</keyword>
<comment type="similarity">
    <text evidence="3 13">Belongs to the ABC-3 integral membrane protein family.</text>
</comment>
<evidence type="ECO:0000313" key="15">
    <source>
        <dbReference type="EMBL" id="PIZ45832.1"/>
    </source>
</evidence>
<feature type="transmembrane region" description="Helical" evidence="14">
    <location>
        <begin position="233"/>
        <end position="251"/>
    </location>
</feature>
<feature type="transmembrane region" description="Helical" evidence="14">
    <location>
        <begin position="209"/>
        <end position="227"/>
    </location>
</feature>
<evidence type="ECO:0000256" key="13">
    <source>
        <dbReference type="RuleBase" id="RU003943"/>
    </source>
</evidence>
<keyword evidence="11 14" id="KW-0472">Membrane</keyword>
<keyword evidence="5" id="KW-1003">Cell membrane</keyword>
<evidence type="ECO:0000256" key="5">
    <source>
        <dbReference type="ARBA" id="ARBA00022475"/>
    </source>
</evidence>
<evidence type="ECO:0000256" key="3">
    <source>
        <dbReference type="ARBA" id="ARBA00008034"/>
    </source>
</evidence>
<evidence type="ECO:0000313" key="16">
    <source>
        <dbReference type="Proteomes" id="UP000231727"/>
    </source>
</evidence>
<feature type="transmembrane region" description="Helical" evidence="14">
    <location>
        <begin position="155"/>
        <end position="174"/>
    </location>
</feature>
<reference evidence="16" key="1">
    <citation type="submission" date="2017-09" db="EMBL/GenBank/DDBJ databases">
        <title>Depth-based differentiation of microbial function through sediment-hosted aquifers and enrichment of novel symbionts in the deep terrestrial subsurface.</title>
        <authorList>
            <person name="Probst A.J."/>
            <person name="Ladd B."/>
            <person name="Jarett J.K."/>
            <person name="Geller-Mcgrath D.E."/>
            <person name="Sieber C.M.K."/>
            <person name="Emerson J.B."/>
            <person name="Anantharaman K."/>
            <person name="Thomas B.C."/>
            <person name="Malmstrom R."/>
            <person name="Stieglmeier M."/>
            <person name="Klingl A."/>
            <person name="Woyke T."/>
            <person name="Ryan C.M."/>
            <person name="Banfield J.F."/>
        </authorList>
    </citation>
    <scope>NUCLEOTIDE SEQUENCE [LARGE SCALE GENOMIC DNA]</scope>
</reference>
<dbReference type="Proteomes" id="UP000231727">
    <property type="component" value="Unassembled WGS sequence"/>
</dbReference>
<gene>
    <name evidence="15" type="ORF">COY30_01295</name>
</gene>
<keyword evidence="4 13" id="KW-0813">Transport</keyword>
<evidence type="ECO:0000256" key="8">
    <source>
        <dbReference type="ARBA" id="ARBA00022906"/>
    </source>
</evidence>
<keyword evidence="10" id="KW-0406">Ion transport</keyword>
<evidence type="ECO:0000256" key="10">
    <source>
        <dbReference type="ARBA" id="ARBA00023065"/>
    </source>
</evidence>
<organism evidence="15 16">
    <name type="scientific">Candidatus Woesebacteria bacterium CG_4_10_14_0_2_um_filter_44_9</name>
    <dbReference type="NCBI Taxonomy" id="1975055"/>
    <lineage>
        <taxon>Bacteria</taxon>
        <taxon>Candidatus Woeseibacteriota</taxon>
    </lineage>
</organism>
<comment type="subcellular location">
    <subcellularLocation>
        <location evidence="2 13">Cell membrane</location>
        <topology evidence="2 13">Multi-pass membrane protein</topology>
    </subcellularLocation>
</comment>
<evidence type="ECO:0000256" key="9">
    <source>
        <dbReference type="ARBA" id="ARBA00022989"/>
    </source>
</evidence>
<dbReference type="EMBL" id="PFNN01000025">
    <property type="protein sequence ID" value="PIZ45832.1"/>
    <property type="molecule type" value="Genomic_DNA"/>
</dbReference>
<dbReference type="AlphaFoldDB" id="A0A2M7THR3"/>
<dbReference type="GO" id="GO:0006829">
    <property type="term" value="P:zinc ion transport"/>
    <property type="evidence" value="ECO:0007669"/>
    <property type="project" value="UniProtKB-KW"/>
</dbReference>
<keyword evidence="7" id="KW-0862">Zinc</keyword>
<feature type="transmembrane region" description="Helical" evidence="14">
    <location>
        <begin position="41"/>
        <end position="72"/>
    </location>
</feature>
<feature type="transmembrane region" description="Helical" evidence="14">
    <location>
        <begin position="180"/>
        <end position="197"/>
    </location>
</feature>
<dbReference type="PANTHER" id="PTHR30477:SF23">
    <property type="entry name" value="HIGH-AFFINITY ZINC UPTAKE SYSTEM MEMBRANE PROTEIN ZNUB"/>
    <property type="match status" value="1"/>
</dbReference>
<evidence type="ECO:0000256" key="7">
    <source>
        <dbReference type="ARBA" id="ARBA00022833"/>
    </source>
</evidence>
<dbReference type="Pfam" id="PF00950">
    <property type="entry name" value="ABC-3"/>
    <property type="match status" value="1"/>
</dbReference>
<dbReference type="Gene3D" id="1.10.3470.10">
    <property type="entry name" value="ABC transporter involved in vitamin B12 uptake, BtuC"/>
    <property type="match status" value="1"/>
</dbReference>
<evidence type="ECO:0000256" key="12">
    <source>
        <dbReference type="ARBA" id="ARBA00040080"/>
    </source>
</evidence>
<dbReference type="InterPro" id="IPR001626">
    <property type="entry name" value="ABC_TroCD"/>
</dbReference>
<name>A0A2M7THR3_9BACT</name>
<protein>
    <recommendedName>
        <fullName evidence="12">High-affinity zinc uptake system membrane protein ZnuB</fullName>
    </recommendedName>
</protein>